<sequence>MNKNTAQILWFKEVGKKDIGLVGGKGANLGEMVNAKIPVPDGFIVTAGAYFDFINSTSLKEKIMHELSGLDVDNSKKLQEASKKIKTAIMAADMPGDLAARIKDYYHRLCGENDRYVAVRSSATAEDLPDASFAGQQETYLNVKGWTDVVAKVQKCWASLFEARAIFYRETNKYSHLKVGIAVPIQLMVQSDFSGIMFTVNPLTNSKEEVSIEAAFGLGQPVVSGEVTPDQYIVNKKTGKITSRYLAKQTWQLTLAGNTPISKKYQQVQKLTNKQIVELAHIGIKIEEHYKRPQDIEYGIEDGRIYIVQSRPVTTLIQKETEIGIDGDKKIKALLEGLAASPGVGVGKVKIVKRPGEINIVKEGDVLVAEMTNPDYVPAMKRASAIVTDLGGRTSHAAIVSRELGIPAVVGTSHATKMLRVGELITVDGAEGKVYEGDISEVKDVKKSKLDLKNIKTATKIYMNLAEPELAVEMSQRNVDGVGLLRAEFIMAQIGKHPMKFIKDGKKKEFIGQLADGMEKFAEAFYPRPVVYRFNDFKSNEYANLTGGKEFEQEEPNPMIGYRGVSRYLAEPEVFEMEVEAIKRVRNKKNLKNLWVMMPFVRTVEQFREVKKLLSAAGLRRSGLFKLWMMVEIPSNVILLDEFLDEGIDGVSIGTNDLTMLTLGVDRDNEKVADAYSEMNPAVLKSLEKIVTTCRKRKVTCSVCGQAPSVFPELVEMLVDWGVTSVSVSPDVVEKTREIVYNSEKKVLSEKKKK</sequence>
<dbReference type="UniPathway" id="UPA00138"/>
<evidence type="ECO:0000256" key="7">
    <source>
        <dbReference type="ARBA" id="ARBA00022679"/>
    </source>
</evidence>
<comment type="function">
    <text evidence="2 15">Catalyzes the phosphorylation of pyruvate to phosphoenolpyruvate.</text>
</comment>
<keyword evidence="12 15" id="KW-0460">Magnesium</keyword>
<evidence type="ECO:0000256" key="15">
    <source>
        <dbReference type="PIRNR" id="PIRNR000854"/>
    </source>
</evidence>
<evidence type="ECO:0000256" key="12">
    <source>
        <dbReference type="ARBA" id="ARBA00022842"/>
    </source>
</evidence>
<evidence type="ECO:0000256" key="1">
    <source>
        <dbReference type="ARBA" id="ARBA00001946"/>
    </source>
</evidence>
<dbReference type="InterPro" id="IPR040442">
    <property type="entry name" value="Pyrv_kinase-like_dom_sf"/>
</dbReference>
<dbReference type="InterPro" id="IPR000121">
    <property type="entry name" value="PEP_util_C"/>
</dbReference>
<keyword evidence="7 15" id="KW-0808">Transferase</keyword>
<comment type="similarity">
    <text evidence="4 15">Belongs to the PEP-utilizing enzyme family.</text>
</comment>
<evidence type="ECO:0000256" key="9">
    <source>
        <dbReference type="ARBA" id="ARBA00022741"/>
    </source>
</evidence>
<evidence type="ECO:0000256" key="11">
    <source>
        <dbReference type="ARBA" id="ARBA00022840"/>
    </source>
</evidence>
<dbReference type="PROSITE" id="PS00370">
    <property type="entry name" value="PEP_ENZYMES_PHOS_SITE"/>
    <property type="match status" value="1"/>
</dbReference>
<dbReference type="GO" id="GO:0006094">
    <property type="term" value="P:gluconeogenesis"/>
    <property type="evidence" value="ECO:0007669"/>
    <property type="project" value="UniProtKB-UniPathway"/>
</dbReference>
<evidence type="ECO:0000259" key="17">
    <source>
        <dbReference type="Pfam" id="PF01326"/>
    </source>
</evidence>
<evidence type="ECO:0000256" key="4">
    <source>
        <dbReference type="ARBA" id="ARBA00007837"/>
    </source>
</evidence>
<dbReference type="Pfam" id="PF01326">
    <property type="entry name" value="PPDK_N"/>
    <property type="match status" value="1"/>
</dbReference>
<keyword evidence="10 15" id="KW-0418">Kinase</keyword>
<evidence type="ECO:0000256" key="10">
    <source>
        <dbReference type="ARBA" id="ARBA00022777"/>
    </source>
</evidence>
<dbReference type="GO" id="GO:0046872">
    <property type="term" value="F:metal ion binding"/>
    <property type="evidence" value="ECO:0007669"/>
    <property type="project" value="UniProtKB-KW"/>
</dbReference>
<reference evidence="19 20" key="1">
    <citation type="journal article" date="2018" name="Nat. Biotechnol.">
        <title>A standardized bacterial taxonomy based on genome phylogeny substantially revises the tree of life.</title>
        <authorList>
            <person name="Parks D.H."/>
            <person name="Chuvochina M."/>
            <person name="Waite D.W."/>
            <person name="Rinke C."/>
            <person name="Skarshewski A."/>
            <person name="Chaumeil P.A."/>
            <person name="Hugenholtz P."/>
        </authorList>
    </citation>
    <scope>NUCLEOTIDE SEQUENCE [LARGE SCALE GENOMIC DNA]</scope>
    <source>
        <strain evidence="19">UBA12021</strain>
    </source>
</reference>
<dbReference type="InterPro" id="IPR015813">
    <property type="entry name" value="Pyrv/PenolPyrv_kinase-like_dom"/>
</dbReference>
<dbReference type="InterPro" id="IPR006319">
    <property type="entry name" value="PEP_synth"/>
</dbReference>
<dbReference type="GO" id="GO:0008986">
    <property type="term" value="F:pyruvate, water dikinase activity"/>
    <property type="evidence" value="ECO:0007669"/>
    <property type="project" value="UniProtKB-EC"/>
</dbReference>
<dbReference type="EMBL" id="DQFB01000001">
    <property type="protein sequence ID" value="HCQ40087.1"/>
    <property type="molecule type" value="Genomic_DNA"/>
</dbReference>
<dbReference type="Gene3D" id="3.20.20.60">
    <property type="entry name" value="Phosphoenolpyruvate-binding domains"/>
    <property type="match status" value="1"/>
</dbReference>
<dbReference type="EC" id="2.7.9.2" evidence="5 15"/>
<evidence type="ECO:0000256" key="8">
    <source>
        <dbReference type="ARBA" id="ARBA00022723"/>
    </source>
</evidence>
<dbReference type="FunFam" id="3.30.1490.20:FF:000010">
    <property type="entry name" value="Phosphoenolpyruvate synthase"/>
    <property type="match status" value="1"/>
</dbReference>
<dbReference type="Pfam" id="PF00391">
    <property type="entry name" value="PEP-utilizers"/>
    <property type="match status" value="1"/>
</dbReference>
<dbReference type="InterPro" id="IPR018274">
    <property type="entry name" value="PEP_util_AS"/>
</dbReference>
<dbReference type="GO" id="GO:0005524">
    <property type="term" value="F:ATP binding"/>
    <property type="evidence" value="ECO:0007669"/>
    <property type="project" value="UniProtKB-KW"/>
</dbReference>
<gene>
    <name evidence="19" type="ORF">DIU24_00050</name>
</gene>
<keyword evidence="9 15" id="KW-0547">Nucleotide-binding</keyword>
<dbReference type="Proteomes" id="UP000262056">
    <property type="component" value="Unassembled WGS sequence"/>
</dbReference>
<dbReference type="InterPro" id="IPR008279">
    <property type="entry name" value="PEP-util_enz_mobile_dom"/>
</dbReference>
<evidence type="ECO:0000256" key="14">
    <source>
        <dbReference type="ARBA" id="ARBA00047700"/>
    </source>
</evidence>
<dbReference type="SUPFAM" id="SSF56059">
    <property type="entry name" value="Glutathione synthetase ATP-binding domain-like"/>
    <property type="match status" value="1"/>
</dbReference>
<evidence type="ECO:0000256" key="2">
    <source>
        <dbReference type="ARBA" id="ARBA00002988"/>
    </source>
</evidence>
<evidence type="ECO:0000256" key="13">
    <source>
        <dbReference type="ARBA" id="ARBA00033470"/>
    </source>
</evidence>
<feature type="domain" description="PEP-utilising enzyme C-terminal" evidence="18">
    <location>
        <begin position="454"/>
        <end position="742"/>
    </location>
</feature>
<dbReference type="NCBIfam" id="TIGR01418">
    <property type="entry name" value="PEP_synth"/>
    <property type="match status" value="1"/>
</dbReference>
<dbReference type="SUPFAM" id="SSF51621">
    <property type="entry name" value="Phosphoenolpyruvate/pyruvate domain"/>
    <property type="match status" value="1"/>
</dbReference>
<dbReference type="Gene3D" id="3.30.470.20">
    <property type="entry name" value="ATP-grasp fold, B domain"/>
    <property type="match status" value="1"/>
</dbReference>
<keyword evidence="8 15" id="KW-0479">Metal-binding</keyword>
<feature type="domain" description="Pyruvate phosphate dikinase AMP/ATP-binding" evidence="17">
    <location>
        <begin position="21"/>
        <end position="323"/>
    </location>
</feature>
<dbReference type="PANTHER" id="PTHR43030:SF1">
    <property type="entry name" value="PHOSPHOENOLPYRUVATE SYNTHASE"/>
    <property type="match status" value="1"/>
</dbReference>
<evidence type="ECO:0000256" key="5">
    <source>
        <dbReference type="ARBA" id="ARBA00011996"/>
    </source>
</evidence>
<evidence type="ECO:0000313" key="19">
    <source>
        <dbReference type="EMBL" id="HCQ40087.1"/>
    </source>
</evidence>
<dbReference type="InterPro" id="IPR013815">
    <property type="entry name" value="ATP_grasp_subdomain_1"/>
</dbReference>
<dbReference type="Gene3D" id="3.30.1490.20">
    <property type="entry name" value="ATP-grasp fold, A domain"/>
    <property type="match status" value="1"/>
</dbReference>
<comment type="cofactor">
    <cofactor evidence="1 15">
        <name>Mg(2+)</name>
        <dbReference type="ChEBI" id="CHEBI:18420"/>
    </cofactor>
</comment>
<protein>
    <recommendedName>
        <fullName evidence="6 15">Phosphoenolpyruvate synthase</fullName>
        <shortName evidence="15">PEP synthase</shortName>
        <ecNumber evidence="5 15">2.7.9.2</ecNumber>
    </recommendedName>
    <alternativeName>
        <fullName evidence="13 15">Pyruvate, water dikinase</fullName>
    </alternativeName>
</protein>
<comment type="catalytic activity">
    <reaction evidence="14 15">
        <text>pyruvate + ATP + H2O = phosphoenolpyruvate + AMP + phosphate + 2 H(+)</text>
        <dbReference type="Rhea" id="RHEA:11364"/>
        <dbReference type="ChEBI" id="CHEBI:15361"/>
        <dbReference type="ChEBI" id="CHEBI:15377"/>
        <dbReference type="ChEBI" id="CHEBI:15378"/>
        <dbReference type="ChEBI" id="CHEBI:30616"/>
        <dbReference type="ChEBI" id="CHEBI:43474"/>
        <dbReference type="ChEBI" id="CHEBI:58702"/>
        <dbReference type="ChEBI" id="CHEBI:456215"/>
        <dbReference type="EC" id="2.7.9.2"/>
    </reaction>
</comment>
<dbReference type="PANTHER" id="PTHR43030">
    <property type="entry name" value="PHOSPHOENOLPYRUVATE SYNTHASE"/>
    <property type="match status" value="1"/>
</dbReference>
<evidence type="ECO:0000259" key="18">
    <source>
        <dbReference type="Pfam" id="PF02896"/>
    </source>
</evidence>
<comment type="caution">
    <text evidence="19">The sequence shown here is derived from an EMBL/GenBank/DDBJ whole genome shotgun (WGS) entry which is preliminary data.</text>
</comment>
<keyword evidence="19" id="KW-0670">Pyruvate</keyword>
<dbReference type="Pfam" id="PF02896">
    <property type="entry name" value="PEP-utilizers_C"/>
    <property type="match status" value="1"/>
</dbReference>
<dbReference type="InterPro" id="IPR002192">
    <property type="entry name" value="PPDK_AMP/ATP-bd"/>
</dbReference>
<dbReference type="InterPro" id="IPR036637">
    <property type="entry name" value="Phosphohistidine_dom_sf"/>
</dbReference>
<dbReference type="NCBIfam" id="NF005057">
    <property type="entry name" value="PRK06464.1"/>
    <property type="match status" value="1"/>
</dbReference>
<evidence type="ECO:0000256" key="3">
    <source>
        <dbReference type="ARBA" id="ARBA00004742"/>
    </source>
</evidence>
<comment type="pathway">
    <text evidence="3 15">Carbohydrate biosynthesis; gluconeogenesis.</text>
</comment>
<dbReference type="Gene3D" id="3.50.30.10">
    <property type="entry name" value="Phosphohistidine domain"/>
    <property type="match status" value="1"/>
</dbReference>
<keyword evidence="11 15" id="KW-0067">ATP-binding</keyword>
<dbReference type="SUPFAM" id="SSF52009">
    <property type="entry name" value="Phosphohistidine domain"/>
    <property type="match status" value="1"/>
</dbReference>
<proteinExistence type="inferred from homology"/>
<dbReference type="AlphaFoldDB" id="A0A656PP56"/>
<evidence type="ECO:0000313" key="20">
    <source>
        <dbReference type="Proteomes" id="UP000262056"/>
    </source>
</evidence>
<dbReference type="PRINTS" id="PR01736">
    <property type="entry name" value="PHPHTRNFRASE"/>
</dbReference>
<evidence type="ECO:0000256" key="6">
    <source>
        <dbReference type="ARBA" id="ARBA00021623"/>
    </source>
</evidence>
<name>A0A656PP56_UNCKA</name>
<feature type="domain" description="PEP-utilising enzyme mobile" evidence="16">
    <location>
        <begin position="362"/>
        <end position="432"/>
    </location>
</feature>
<dbReference type="PIRSF" id="PIRSF000854">
    <property type="entry name" value="PEP_synthase"/>
    <property type="match status" value="1"/>
</dbReference>
<evidence type="ECO:0000259" key="16">
    <source>
        <dbReference type="Pfam" id="PF00391"/>
    </source>
</evidence>
<organism evidence="19 20">
    <name type="scientific">candidate division WWE3 bacterium</name>
    <dbReference type="NCBI Taxonomy" id="2053526"/>
    <lineage>
        <taxon>Bacteria</taxon>
        <taxon>Katanobacteria</taxon>
    </lineage>
</organism>
<accession>A0A656PP56</accession>